<evidence type="ECO:0000313" key="3">
    <source>
        <dbReference type="EMBL" id="KAL2046292.1"/>
    </source>
</evidence>
<dbReference type="InterPro" id="IPR056121">
    <property type="entry name" value="DUF7704"/>
</dbReference>
<feature type="transmembrane region" description="Helical" evidence="1">
    <location>
        <begin position="127"/>
        <end position="145"/>
    </location>
</feature>
<feature type="transmembrane region" description="Helical" evidence="1">
    <location>
        <begin position="12"/>
        <end position="37"/>
    </location>
</feature>
<feature type="transmembrane region" description="Helical" evidence="1">
    <location>
        <begin position="57"/>
        <end position="76"/>
    </location>
</feature>
<gene>
    <name evidence="3" type="ORF">N7G274_001739</name>
</gene>
<comment type="caution">
    <text evidence="3">The sequence shown here is derived from an EMBL/GenBank/DDBJ whole genome shotgun (WGS) entry which is preliminary data.</text>
</comment>
<protein>
    <recommendedName>
        <fullName evidence="2">DUF7704 domain-containing protein</fullName>
    </recommendedName>
</protein>
<evidence type="ECO:0000256" key="1">
    <source>
        <dbReference type="SAM" id="Phobius"/>
    </source>
</evidence>
<organism evidence="3 4">
    <name type="scientific">Stereocaulon virgatum</name>
    <dbReference type="NCBI Taxonomy" id="373712"/>
    <lineage>
        <taxon>Eukaryota</taxon>
        <taxon>Fungi</taxon>
        <taxon>Dikarya</taxon>
        <taxon>Ascomycota</taxon>
        <taxon>Pezizomycotina</taxon>
        <taxon>Lecanoromycetes</taxon>
        <taxon>OSLEUM clade</taxon>
        <taxon>Lecanoromycetidae</taxon>
        <taxon>Lecanorales</taxon>
        <taxon>Lecanorineae</taxon>
        <taxon>Stereocaulaceae</taxon>
        <taxon>Stereocaulon</taxon>
    </lineage>
</organism>
<proteinExistence type="predicted"/>
<reference evidence="3 4" key="1">
    <citation type="submission" date="2024-09" db="EMBL/GenBank/DDBJ databases">
        <title>Rethinking Asexuality: The Enigmatic Case of Functional Sexual Genes in Lepraria (Stereocaulaceae).</title>
        <authorList>
            <person name="Doellman M."/>
            <person name="Sun Y."/>
            <person name="Barcenas-Pena A."/>
            <person name="Lumbsch H.T."/>
            <person name="Grewe F."/>
        </authorList>
    </citation>
    <scope>NUCLEOTIDE SEQUENCE [LARGE SCALE GENOMIC DNA]</scope>
    <source>
        <strain evidence="3 4">Mercado 3170</strain>
    </source>
</reference>
<dbReference type="EMBL" id="JBEFKJ010000004">
    <property type="protein sequence ID" value="KAL2046292.1"/>
    <property type="molecule type" value="Genomic_DNA"/>
</dbReference>
<evidence type="ECO:0000259" key="2">
    <source>
        <dbReference type="Pfam" id="PF24803"/>
    </source>
</evidence>
<feature type="domain" description="DUF7704" evidence="2">
    <location>
        <begin position="7"/>
        <end position="141"/>
    </location>
</feature>
<keyword evidence="1" id="KW-0472">Membrane</keyword>
<keyword evidence="4" id="KW-1185">Reference proteome</keyword>
<sequence length="152" mass="17419">MPSTVEIPLPYRVLFLYIEPLGAFFGVFVNLLAPITYLKSLSPQATAVTYSPLDQPIYDQLAAHLLFFAWAQAIVLRSTSDIYVWKTLLFGMALCDVLHLWASYSILGPEVFFNPAKWRWEEWVNFVMLYGPGGLRLAFCAEWGFGKQRKME</sequence>
<evidence type="ECO:0000313" key="4">
    <source>
        <dbReference type="Proteomes" id="UP001590950"/>
    </source>
</evidence>
<feature type="transmembrane region" description="Helical" evidence="1">
    <location>
        <begin position="88"/>
        <end position="107"/>
    </location>
</feature>
<dbReference type="PANTHER" id="PTHR37019">
    <property type="entry name" value="CHROMOSOME 1, WHOLE GENOME SHOTGUN SEQUENCE"/>
    <property type="match status" value="1"/>
</dbReference>
<keyword evidence="1" id="KW-0812">Transmembrane</keyword>
<keyword evidence="1" id="KW-1133">Transmembrane helix</keyword>
<name>A0ABR4ANK0_9LECA</name>
<dbReference type="Pfam" id="PF24803">
    <property type="entry name" value="DUF7704"/>
    <property type="match status" value="1"/>
</dbReference>
<dbReference type="PANTHER" id="PTHR37019:SF1">
    <property type="entry name" value="EXPERA DOMAIN-CONTAINING PROTEIN"/>
    <property type="match status" value="1"/>
</dbReference>
<accession>A0ABR4ANK0</accession>
<dbReference type="Proteomes" id="UP001590950">
    <property type="component" value="Unassembled WGS sequence"/>
</dbReference>